<name>A0AAU9XSH4_9CNID</name>
<dbReference type="PANTHER" id="PTHR41161">
    <property type="entry name" value="PROTEIN NCBP2AS2"/>
    <property type="match status" value="1"/>
</dbReference>
<evidence type="ECO:0000313" key="1">
    <source>
        <dbReference type="EMBL" id="CAH3154648.1"/>
    </source>
</evidence>
<dbReference type="Proteomes" id="UP001159428">
    <property type="component" value="Unassembled WGS sequence"/>
</dbReference>
<accession>A0AAU9XSH4</accession>
<protein>
    <submittedName>
        <fullName evidence="1">Uncharacterized protein</fullName>
    </submittedName>
</protein>
<gene>
    <name evidence="1" type="ORF">PMEA_00027644</name>
</gene>
<evidence type="ECO:0000313" key="2">
    <source>
        <dbReference type="Proteomes" id="UP001159428"/>
    </source>
</evidence>
<dbReference type="PANTHER" id="PTHR41161:SF1">
    <property type="entry name" value="PROTEIN NCBP2AS2"/>
    <property type="match status" value="1"/>
</dbReference>
<proteinExistence type="predicted"/>
<reference evidence="1 2" key="1">
    <citation type="submission" date="2022-05" db="EMBL/GenBank/DDBJ databases">
        <authorList>
            <consortium name="Genoscope - CEA"/>
            <person name="William W."/>
        </authorList>
    </citation>
    <scope>NUCLEOTIDE SEQUENCE [LARGE SCALE GENOMIC DNA]</scope>
</reference>
<dbReference type="InterPro" id="IPR042407">
    <property type="entry name" value="NCBP2-AS2"/>
</dbReference>
<dbReference type="AlphaFoldDB" id="A0AAU9XSH4"/>
<dbReference type="EMBL" id="CALNXJ010000056">
    <property type="protein sequence ID" value="CAH3154648.1"/>
    <property type="molecule type" value="Genomic_DNA"/>
</dbReference>
<comment type="caution">
    <text evidence="1">The sequence shown here is derived from an EMBL/GenBank/DDBJ whole genome shotgun (WGS) entry which is preliminary data.</text>
</comment>
<organism evidence="1 2">
    <name type="scientific">Pocillopora meandrina</name>
    <dbReference type="NCBI Taxonomy" id="46732"/>
    <lineage>
        <taxon>Eukaryota</taxon>
        <taxon>Metazoa</taxon>
        <taxon>Cnidaria</taxon>
        <taxon>Anthozoa</taxon>
        <taxon>Hexacorallia</taxon>
        <taxon>Scleractinia</taxon>
        <taxon>Astrocoeniina</taxon>
        <taxon>Pocilloporidae</taxon>
        <taxon>Pocillopora</taxon>
    </lineage>
</organism>
<keyword evidence="2" id="KW-1185">Reference proteome</keyword>
<sequence>MPLRYLLSFLANEQVVERLANSYPIRRLAQLTHYTYRQVTLWGNDALDKAVKSREAPENVTKNSQMSNRVVSFSRNFFKNVQEEIDKIQQKPRQ</sequence>